<accession>A0A930BR90</accession>
<evidence type="ECO:0000256" key="8">
    <source>
        <dbReference type="PIRNR" id="PIRNR000194"/>
    </source>
</evidence>
<dbReference type="GO" id="GO:0046654">
    <property type="term" value="P:tetrahydrofolate biosynthetic process"/>
    <property type="evidence" value="ECO:0007669"/>
    <property type="project" value="InterPro"/>
</dbReference>
<dbReference type="InterPro" id="IPR024072">
    <property type="entry name" value="DHFR-like_dom_sf"/>
</dbReference>
<dbReference type="GO" id="GO:0070401">
    <property type="term" value="F:NADP+ binding"/>
    <property type="evidence" value="ECO:0007669"/>
    <property type="project" value="UniProtKB-ARBA"/>
</dbReference>
<keyword evidence="6 8" id="KW-0560">Oxidoreductase</keyword>
<evidence type="ECO:0000256" key="6">
    <source>
        <dbReference type="ARBA" id="ARBA00023002"/>
    </source>
</evidence>
<evidence type="ECO:0000313" key="10">
    <source>
        <dbReference type="EMBL" id="MBF1164287.1"/>
    </source>
</evidence>
<dbReference type="GO" id="GO:0046452">
    <property type="term" value="P:dihydrofolate metabolic process"/>
    <property type="evidence" value="ECO:0007669"/>
    <property type="project" value="TreeGrafter"/>
</dbReference>
<dbReference type="CDD" id="cd00209">
    <property type="entry name" value="DHFR"/>
    <property type="match status" value="1"/>
</dbReference>
<dbReference type="PANTHER" id="PTHR48069">
    <property type="entry name" value="DIHYDROFOLATE REDUCTASE"/>
    <property type="match status" value="1"/>
</dbReference>
<evidence type="ECO:0000256" key="2">
    <source>
        <dbReference type="ARBA" id="ARBA00009539"/>
    </source>
</evidence>
<keyword evidence="4 8" id="KW-0554">One-carbon metabolism</keyword>
<dbReference type="PROSITE" id="PS51330">
    <property type="entry name" value="DHFR_2"/>
    <property type="match status" value="1"/>
</dbReference>
<dbReference type="FunFam" id="3.40.430.10:FF:000001">
    <property type="entry name" value="Dihydrofolate reductase"/>
    <property type="match status" value="1"/>
</dbReference>
<evidence type="ECO:0000256" key="1">
    <source>
        <dbReference type="ARBA" id="ARBA00004903"/>
    </source>
</evidence>
<dbReference type="GO" id="GO:0004146">
    <property type="term" value="F:dihydrofolate reductase activity"/>
    <property type="evidence" value="ECO:0007669"/>
    <property type="project" value="UniProtKB-EC"/>
</dbReference>
<dbReference type="Pfam" id="PF00186">
    <property type="entry name" value="DHFR_1"/>
    <property type="match status" value="1"/>
</dbReference>
<dbReference type="SUPFAM" id="SSF53597">
    <property type="entry name" value="Dihydrofolate reductase-like"/>
    <property type="match status" value="1"/>
</dbReference>
<evidence type="ECO:0000256" key="7">
    <source>
        <dbReference type="ARBA" id="ARBA00025067"/>
    </source>
</evidence>
<evidence type="ECO:0000256" key="5">
    <source>
        <dbReference type="ARBA" id="ARBA00022857"/>
    </source>
</evidence>
<dbReference type="Gene3D" id="3.40.430.10">
    <property type="entry name" value="Dihydrofolate Reductase, subunit A"/>
    <property type="match status" value="1"/>
</dbReference>
<dbReference type="PRINTS" id="PR00070">
    <property type="entry name" value="DHFR"/>
</dbReference>
<proteinExistence type="inferred from homology"/>
<sequence length="158" mass="17346">MTEIVIIAAVARNRVIGKDNTLIWNIPEDMAHFKALTSGHAVIMGRKTWESLPPRFRPLPGRRNIVISRQAGYAAPGAELADSLDGALRLAATEPTAFIIGGAQIYEQAMSVADRLEITEVDLEPAGDAWFPAIDPNRWRVDQKAGYPGFAFVTYRPS</sequence>
<dbReference type="PANTHER" id="PTHR48069:SF3">
    <property type="entry name" value="DIHYDROFOLATE REDUCTASE"/>
    <property type="match status" value="1"/>
</dbReference>
<organism evidence="10 11">
    <name type="scientific">Dechloromonas agitata</name>
    <dbReference type="NCBI Taxonomy" id="73030"/>
    <lineage>
        <taxon>Bacteria</taxon>
        <taxon>Pseudomonadati</taxon>
        <taxon>Pseudomonadota</taxon>
        <taxon>Betaproteobacteria</taxon>
        <taxon>Rhodocyclales</taxon>
        <taxon>Azonexaceae</taxon>
        <taxon>Dechloromonas</taxon>
    </lineage>
</organism>
<dbReference type="EMBL" id="JABZMI010000054">
    <property type="protein sequence ID" value="MBF1164287.1"/>
    <property type="molecule type" value="Genomic_DNA"/>
</dbReference>
<evidence type="ECO:0000256" key="4">
    <source>
        <dbReference type="ARBA" id="ARBA00022563"/>
    </source>
</evidence>
<dbReference type="InterPro" id="IPR012259">
    <property type="entry name" value="DHFR"/>
</dbReference>
<name>A0A930BR90_9RHOO</name>
<comment type="caution">
    <text evidence="10">The sequence shown here is derived from an EMBL/GenBank/DDBJ whole genome shotgun (WGS) entry which is preliminary data.</text>
</comment>
<keyword evidence="5 8" id="KW-0521">NADP</keyword>
<comment type="catalytic activity">
    <reaction evidence="8">
        <text>(6S)-5,6,7,8-tetrahydrofolate + NADP(+) = 7,8-dihydrofolate + NADPH + H(+)</text>
        <dbReference type="Rhea" id="RHEA:15009"/>
        <dbReference type="ChEBI" id="CHEBI:15378"/>
        <dbReference type="ChEBI" id="CHEBI:57451"/>
        <dbReference type="ChEBI" id="CHEBI:57453"/>
        <dbReference type="ChEBI" id="CHEBI:57783"/>
        <dbReference type="ChEBI" id="CHEBI:58349"/>
        <dbReference type="EC" id="1.5.1.3"/>
    </reaction>
</comment>
<dbReference type="GO" id="GO:0006730">
    <property type="term" value="P:one-carbon metabolic process"/>
    <property type="evidence" value="ECO:0007669"/>
    <property type="project" value="UniProtKB-KW"/>
</dbReference>
<reference evidence="10" key="1">
    <citation type="submission" date="2020-04" db="EMBL/GenBank/DDBJ databases">
        <title>Deep metagenomics examines the oral microbiome during advanced dental caries in children, revealing novel taxa and co-occurrences with host molecules.</title>
        <authorList>
            <person name="Baker J.L."/>
            <person name="Morton J.T."/>
            <person name="Dinis M."/>
            <person name="Alvarez R."/>
            <person name="Tran N.C."/>
            <person name="Knight R."/>
            <person name="Edlund A."/>
        </authorList>
    </citation>
    <scope>NUCLEOTIDE SEQUENCE</scope>
    <source>
        <strain evidence="10">JCVI_32_bin.24</strain>
    </source>
</reference>
<evidence type="ECO:0000259" key="9">
    <source>
        <dbReference type="PROSITE" id="PS51330"/>
    </source>
</evidence>
<comment type="pathway">
    <text evidence="1 8">Cofactor biosynthesis; tetrahydrofolate biosynthesis; 5,6,7,8-tetrahydrofolate from 7,8-dihydrofolate: step 1/1.</text>
</comment>
<dbReference type="AlphaFoldDB" id="A0A930BR90"/>
<evidence type="ECO:0000313" key="11">
    <source>
        <dbReference type="Proteomes" id="UP000718593"/>
    </source>
</evidence>
<dbReference type="GO" id="GO:0005829">
    <property type="term" value="C:cytosol"/>
    <property type="evidence" value="ECO:0007669"/>
    <property type="project" value="TreeGrafter"/>
</dbReference>
<dbReference type="PIRSF" id="PIRSF000194">
    <property type="entry name" value="DHFR"/>
    <property type="match status" value="1"/>
</dbReference>
<comment type="function">
    <text evidence="7 8">Key enzyme in folate metabolism. Catalyzes an essential reaction for de novo glycine and purine synthesis, and for DNA precursor synthesis.</text>
</comment>
<evidence type="ECO:0000256" key="3">
    <source>
        <dbReference type="ARBA" id="ARBA00012856"/>
    </source>
</evidence>
<dbReference type="InterPro" id="IPR001796">
    <property type="entry name" value="DHFR_dom"/>
</dbReference>
<comment type="similarity">
    <text evidence="2 8">Belongs to the dihydrofolate reductase family.</text>
</comment>
<protein>
    <recommendedName>
        <fullName evidence="3 8">Dihydrofolate reductase</fullName>
        <ecNumber evidence="3 8">1.5.1.3</ecNumber>
    </recommendedName>
</protein>
<feature type="domain" description="DHFR" evidence="9">
    <location>
        <begin position="3"/>
        <end position="158"/>
    </location>
</feature>
<dbReference type="EC" id="1.5.1.3" evidence="3 8"/>
<dbReference type="GO" id="GO:0046655">
    <property type="term" value="P:folic acid metabolic process"/>
    <property type="evidence" value="ECO:0007669"/>
    <property type="project" value="TreeGrafter"/>
</dbReference>
<gene>
    <name evidence="10" type="ORF">HXL68_04510</name>
</gene>
<dbReference type="Proteomes" id="UP000718593">
    <property type="component" value="Unassembled WGS sequence"/>
</dbReference>